<dbReference type="SUPFAM" id="SSF53850">
    <property type="entry name" value="Periplasmic binding protein-like II"/>
    <property type="match status" value="1"/>
</dbReference>
<accession>A0ABN2TBR7</accession>
<dbReference type="SUPFAM" id="SSF46785">
    <property type="entry name" value="Winged helix' DNA-binding domain"/>
    <property type="match status" value="1"/>
</dbReference>
<evidence type="ECO:0000313" key="6">
    <source>
        <dbReference type="EMBL" id="GAA2004264.1"/>
    </source>
</evidence>
<sequence>MIDLEPRHLRSYLAVVAESSISKAAARLHMTQQGVSQHLQHLERAVGVTLLVRTPRGVALTAAGERLAEGAAPLLAGLDDLALAVRAVGGERRGRIRLVSAAFTITQLSIEIAKSLEAAHPAVEVDVATAQRPIEAMRMLLEGRADASIMWLPTGDERLAAAPVRSDPRVVLVSERHRLAGRAAVTLADLAADPVVIVDAFASEAALAHRIVDPRPDGRPAVRGPVVATLEECLTQVRRNRGVWFAPRAMAEWAVCGGVRLVPVTDIEETPLAVVWPPAAPRALVELLVEHVRERIGTF</sequence>
<dbReference type="PANTHER" id="PTHR30346">
    <property type="entry name" value="TRANSCRIPTIONAL DUAL REGULATOR HCAR-RELATED"/>
    <property type="match status" value="1"/>
</dbReference>
<dbReference type="Proteomes" id="UP001499854">
    <property type="component" value="Unassembled WGS sequence"/>
</dbReference>
<dbReference type="PANTHER" id="PTHR30346:SF0">
    <property type="entry name" value="HCA OPERON TRANSCRIPTIONAL ACTIVATOR HCAR"/>
    <property type="match status" value="1"/>
</dbReference>
<proteinExistence type="inferred from homology"/>
<dbReference type="Pfam" id="PF03466">
    <property type="entry name" value="LysR_substrate"/>
    <property type="match status" value="1"/>
</dbReference>
<dbReference type="PROSITE" id="PS50931">
    <property type="entry name" value="HTH_LYSR"/>
    <property type="match status" value="1"/>
</dbReference>
<evidence type="ECO:0000256" key="1">
    <source>
        <dbReference type="ARBA" id="ARBA00009437"/>
    </source>
</evidence>
<dbReference type="EMBL" id="BAAAQM010000081">
    <property type="protein sequence ID" value="GAA2004264.1"/>
    <property type="molecule type" value="Genomic_DNA"/>
</dbReference>
<dbReference type="Pfam" id="PF00126">
    <property type="entry name" value="HTH_1"/>
    <property type="match status" value="1"/>
</dbReference>
<keyword evidence="2" id="KW-0805">Transcription regulation</keyword>
<keyword evidence="4" id="KW-0804">Transcription</keyword>
<dbReference type="RefSeq" id="WP_344662730.1">
    <property type="nucleotide sequence ID" value="NZ_BAAAQM010000081.1"/>
</dbReference>
<comment type="caution">
    <text evidence="6">The sequence shown here is derived from an EMBL/GenBank/DDBJ whole genome shotgun (WGS) entry which is preliminary data.</text>
</comment>
<dbReference type="Gene3D" id="1.10.10.10">
    <property type="entry name" value="Winged helix-like DNA-binding domain superfamily/Winged helix DNA-binding domain"/>
    <property type="match status" value="1"/>
</dbReference>
<dbReference type="Gene3D" id="3.40.190.10">
    <property type="entry name" value="Periplasmic binding protein-like II"/>
    <property type="match status" value="2"/>
</dbReference>
<feature type="domain" description="HTH lysR-type" evidence="5">
    <location>
        <begin position="4"/>
        <end position="61"/>
    </location>
</feature>
<dbReference type="InterPro" id="IPR005119">
    <property type="entry name" value="LysR_subst-bd"/>
</dbReference>
<evidence type="ECO:0000256" key="4">
    <source>
        <dbReference type="ARBA" id="ARBA00023163"/>
    </source>
</evidence>
<evidence type="ECO:0000256" key="2">
    <source>
        <dbReference type="ARBA" id="ARBA00023015"/>
    </source>
</evidence>
<evidence type="ECO:0000313" key="7">
    <source>
        <dbReference type="Proteomes" id="UP001499854"/>
    </source>
</evidence>
<evidence type="ECO:0000256" key="3">
    <source>
        <dbReference type="ARBA" id="ARBA00023125"/>
    </source>
</evidence>
<protein>
    <submittedName>
        <fullName evidence="6">LysR substrate-binding domain-containing protein</fullName>
    </submittedName>
</protein>
<gene>
    <name evidence="6" type="ORF">GCM10009838_83090</name>
</gene>
<keyword evidence="7" id="KW-1185">Reference proteome</keyword>
<name>A0ABN2TBR7_9ACTN</name>
<dbReference type="InterPro" id="IPR000847">
    <property type="entry name" value="LysR_HTH_N"/>
</dbReference>
<keyword evidence="3" id="KW-0238">DNA-binding</keyword>
<dbReference type="InterPro" id="IPR036390">
    <property type="entry name" value="WH_DNA-bd_sf"/>
</dbReference>
<dbReference type="InterPro" id="IPR036388">
    <property type="entry name" value="WH-like_DNA-bd_sf"/>
</dbReference>
<dbReference type="PRINTS" id="PR00039">
    <property type="entry name" value="HTHLYSR"/>
</dbReference>
<organism evidence="6 7">
    <name type="scientific">Catenulispora subtropica</name>
    <dbReference type="NCBI Taxonomy" id="450798"/>
    <lineage>
        <taxon>Bacteria</taxon>
        <taxon>Bacillati</taxon>
        <taxon>Actinomycetota</taxon>
        <taxon>Actinomycetes</taxon>
        <taxon>Catenulisporales</taxon>
        <taxon>Catenulisporaceae</taxon>
        <taxon>Catenulispora</taxon>
    </lineage>
</organism>
<comment type="similarity">
    <text evidence="1">Belongs to the LysR transcriptional regulatory family.</text>
</comment>
<reference evidence="6 7" key="1">
    <citation type="journal article" date="2019" name="Int. J. Syst. Evol. Microbiol.">
        <title>The Global Catalogue of Microorganisms (GCM) 10K type strain sequencing project: providing services to taxonomists for standard genome sequencing and annotation.</title>
        <authorList>
            <consortium name="The Broad Institute Genomics Platform"/>
            <consortium name="The Broad Institute Genome Sequencing Center for Infectious Disease"/>
            <person name="Wu L."/>
            <person name="Ma J."/>
        </authorList>
    </citation>
    <scope>NUCLEOTIDE SEQUENCE [LARGE SCALE GENOMIC DNA]</scope>
    <source>
        <strain evidence="6 7">JCM 16013</strain>
    </source>
</reference>
<evidence type="ECO:0000259" key="5">
    <source>
        <dbReference type="PROSITE" id="PS50931"/>
    </source>
</evidence>